<dbReference type="Gene3D" id="1.10.260.40">
    <property type="entry name" value="lambda repressor-like DNA-binding domains"/>
    <property type="match status" value="1"/>
</dbReference>
<dbReference type="SMART" id="SM00530">
    <property type="entry name" value="HTH_XRE"/>
    <property type="match status" value="1"/>
</dbReference>
<reference evidence="3 4" key="1">
    <citation type="submission" date="2017-09" db="EMBL/GenBank/DDBJ databases">
        <title>Depth-based differentiation of microbial function through sediment-hosted aquifers and enrichment of novel symbionts in the deep terrestrial subsurface.</title>
        <authorList>
            <person name="Probst A.J."/>
            <person name="Ladd B."/>
            <person name="Jarett J.K."/>
            <person name="Geller-Mcgrath D.E."/>
            <person name="Sieber C.M."/>
            <person name="Emerson J.B."/>
            <person name="Anantharaman K."/>
            <person name="Thomas B.C."/>
            <person name="Malmstrom R."/>
            <person name="Stieglmeier M."/>
            <person name="Klingl A."/>
            <person name="Woyke T."/>
            <person name="Ryan C.M."/>
            <person name="Banfield J.F."/>
        </authorList>
    </citation>
    <scope>NUCLEOTIDE SEQUENCE [LARGE SCALE GENOMIC DNA]</scope>
    <source>
        <strain evidence="3">CG23_combo_of_CG06-09_8_20_14_all_37_18</strain>
    </source>
</reference>
<name>A0A2G9Z0L6_9BACT</name>
<dbReference type="PANTHER" id="PTHR46797:SF1">
    <property type="entry name" value="METHYLPHOSPHONATE SYNTHASE"/>
    <property type="match status" value="1"/>
</dbReference>
<evidence type="ECO:0000256" key="1">
    <source>
        <dbReference type="ARBA" id="ARBA00023125"/>
    </source>
</evidence>
<dbReference type="SUPFAM" id="SSF47413">
    <property type="entry name" value="lambda repressor-like DNA-binding domains"/>
    <property type="match status" value="1"/>
</dbReference>
<dbReference type="GO" id="GO:0003700">
    <property type="term" value="F:DNA-binding transcription factor activity"/>
    <property type="evidence" value="ECO:0007669"/>
    <property type="project" value="TreeGrafter"/>
</dbReference>
<evidence type="ECO:0000313" key="3">
    <source>
        <dbReference type="EMBL" id="PIP24493.1"/>
    </source>
</evidence>
<dbReference type="PANTHER" id="PTHR46797">
    <property type="entry name" value="HTH-TYPE TRANSCRIPTIONAL REGULATOR"/>
    <property type="match status" value="1"/>
</dbReference>
<dbReference type="Proteomes" id="UP000229952">
    <property type="component" value="Unassembled WGS sequence"/>
</dbReference>
<dbReference type="GO" id="GO:0003677">
    <property type="term" value="F:DNA binding"/>
    <property type="evidence" value="ECO:0007669"/>
    <property type="project" value="UniProtKB-KW"/>
</dbReference>
<dbReference type="Pfam" id="PF01381">
    <property type="entry name" value="HTH_3"/>
    <property type="match status" value="1"/>
</dbReference>
<organism evidence="3 4">
    <name type="scientific">Candidatus Nealsonbacteria bacterium CG23_combo_of_CG06-09_8_20_14_all_37_18</name>
    <dbReference type="NCBI Taxonomy" id="1974720"/>
    <lineage>
        <taxon>Bacteria</taxon>
        <taxon>Candidatus Nealsoniibacteriota</taxon>
    </lineage>
</organism>
<dbReference type="InterPro" id="IPR001387">
    <property type="entry name" value="Cro/C1-type_HTH"/>
</dbReference>
<dbReference type="InterPro" id="IPR050807">
    <property type="entry name" value="TransReg_Diox_bact_type"/>
</dbReference>
<gene>
    <name evidence="3" type="ORF">COX35_00400</name>
</gene>
<evidence type="ECO:0000259" key="2">
    <source>
        <dbReference type="PROSITE" id="PS50943"/>
    </source>
</evidence>
<keyword evidence="1" id="KW-0238">DNA-binding</keyword>
<dbReference type="EMBL" id="PCRQ01000015">
    <property type="protein sequence ID" value="PIP24493.1"/>
    <property type="molecule type" value="Genomic_DNA"/>
</dbReference>
<sequence length="69" mass="7641">MSRELSTIGKNIRHYRKKLGLSQDKLSKLAEVAYNTIVKIESGENQNPTIGTAKKIAKALSVSLDELIK</sequence>
<feature type="domain" description="HTH cro/C1-type" evidence="2">
    <location>
        <begin position="12"/>
        <end position="67"/>
    </location>
</feature>
<dbReference type="CDD" id="cd00093">
    <property type="entry name" value="HTH_XRE"/>
    <property type="match status" value="1"/>
</dbReference>
<protein>
    <recommendedName>
        <fullName evidence="2">HTH cro/C1-type domain-containing protein</fullName>
    </recommendedName>
</protein>
<comment type="caution">
    <text evidence="3">The sequence shown here is derived from an EMBL/GenBank/DDBJ whole genome shotgun (WGS) entry which is preliminary data.</text>
</comment>
<proteinExistence type="predicted"/>
<dbReference type="InterPro" id="IPR010982">
    <property type="entry name" value="Lambda_DNA-bd_dom_sf"/>
</dbReference>
<dbReference type="GO" id="GO:0005829">
    <property type="term" value="C:cytosol"/>
    <property type="evidence" value="ECO:0007669"/>
    <property type="project" value="TreeGrafter"/>
</dbReference>
<dbReference type="AlphaFoldDB" id="A0A2G9Z0L6"/>
<accession>A0A2G9Z0L6</accession>
<dbReference type="PROSITE" id="PS50943">
    <property type="entry name" value="HTH_CROC1"/>
    <property type="match status" value="1"/>
</dbReference>
<evidence type="ECO:0000313" key="4">
    <source>
        <dbReference type="Proteomes" id="UP000229952"/>
    </source>
</evidence>